<name>A0A1I5Y239_9BACT</name>
<feature type="chain" id="PRO_5011505048" evidence="1">
    <location>
        <begin position="20"/>
        <end position="397"/>
    </location>
</feature>
<keyword evidence="1" id="KW-0732">Signal</keyword>
<dbReference type="Gene3D" id="3.40.1420.30">
    <property type="match status" value="1"/>
</dbReference>
<evidence type="ECO:0000313" key="3">
    <source>
        <dbReference type="Proteomes" id="UP000199306"/>
    </source>
</evidence>
<feature type="signal peptide" evidence="1">
    <location>
        <begin position="1"/>
        <end position="19"/>
    </location>
</feature>
<keyword evidence="3" id="KW-1185">Reference proteome</keyword>
<evidence type="ECO:0000313" key="2">
    <source>
        <dbReference type="EMBL" id="SFQ38259.1"/>
    </source>
</evidence>
<organism evidence="2 3">
    <name type="scientific">Pseudarcicella hirudinis</name>
    <dbReference type="NCBI Taxonomy" id="1079859"/>
    <lineage>
        <taxon>Bacteria</taxon>
        <taxon>Pseudomonadati</taxon>
        <taxon>Bacteroidota</taxon>
        <taxon>Cytophagia</taxon>
        <taxon>Cytophagales</taxon>
        <taxon>Flectobacillaceae</taxon>
        <taxon>Pseudarcicella</taxon>
    </lineage>
</organism>
<proteinExistence type="predicted"/>
<dbReference type="STRING" id="1079859.SAMN04515674_116117"/>
<dbReference type="EMBL" id="FOXH01000016">
    <property type="protein sequence ID" value="SFQ38259.1"/>
    <property type="molecule type" value="Genomic_DNA"/>
</dbReference>
<dbReference type="PROSITE" id="PS51257">
    <property type="entry name" value="PROKAR_LIPOPROTEIN"/>
    <property type="match status" value="1"/>
</dbReference>
<sequence length="397" mass="44440">MHKKNFYLFFILAIWGFTACDTVVNDPVGPNQNNPNSSAIPQATLEAFRQVYTGVQDFRFRPLNEGKTWENVFVYSDGTVISAVDYKGEVIDLEQLNGLKKALPDAVKQSAAGKGADNYIAGAYELSKSPAQSAGFKVLLKKSDTGNTELFFDEASKSFNRQTPQFSIRINAIYASSTEQINFTPGIPEVVRQFFTQNQFKSAALLVTRLDDGNITIDVNYREKQNDSVISSRILMSEKGEVLQWETPLQRELTYRALKVEELPGEITSYLTRNANSFTVDYALAKQSYAKDAVYFVEVQNGTKSIRIGVDVTDKNNLSVTNSRQVDQSLLPQNILTYLNNNITGWTFSSARLVEEVSKNGVGGNINHYTIEVLKGSGKYALRFNGKGEFQYQYTVR</sequence>
<reference evidence="2 3" key="1">
    <citation type="submission" date="2016-10" db="EMBL/GenBank/DDBJ databases">
        <authorList>
            <person name="de Groot N.N."/>
        </authorList>
    </citation>
    <scope>NUCLEOTIDE SEQUENCE [LARGE SCALE GENOMIC DNA]</scope>
    <source>
        <strain evidence="3">E92,LMG 26720,CCM 7988</strain>
    </source>
</reference>
<protein>
    <submittedName>
        <fullName evidence="2">Uncharacterized protein</fullName>
    </submittedName>
</protein>
<accession>A0A1I5Y239</accession>
<dbReference type="AlphaFoldDB" id="A0A1I5Y239"/>
<gene>
    <name evidence="2" type="ORF">SAMN04515674_116117</name>
</gene>
<dbReference type="SUPFAM" id="SSF160574">
    <property type="entry name" value="BT0923-like"/>
    <property type="match status" value="1"/>
</dbReference>
<dbReference type="Proteomes" id="UP000199306">
    <property type="component" value="Unassembled WGS sequence"/>
</dbReference>
<dbReference type="OrthoDB" id="918699at2"/>
<evidence type="ECO:0000256" key="1">
    <source>
        <dbReference type="SAM" id="SignalP"/>
    </source>
</evidence>
<dbReference type="RefSeq" id="WP_092019238.1">
    <property type="nucleotide sequence ID" value="NZ_FOXH01000016.1"/>
</dbReference>